<comment type="similarity">
    <text evidence="2">Belongs to the tRNA(His) guanylyltransferase family.</text>
</comment>
<dbReference type="AlphaFoldDB" id="A0A2C6L7Y6"/>
<evidence type="ECO:0000256" key="2">
    <source>
        <dbReference type="ARBA" id="ARBA00010113"/>
    </source>
</evidence>
<dbReference type="Pfam" id="PF04446">
    <property type="entry name" value="Thg1"/>
    <property type="match status" value="2"/>
</dbReference>
<dbReference type="InterPro" id="IPR007537">
    <property type="entry name" value="tRNAHis_GuaTrfase_Thg1"/>
</dbReference>
<keyword evidence="6 14" id="KW-0548">Nucleotidyltransferase</keyword>
<evidence type="ECO:0000256" key="1">
    <source>
        <dbReference type="ARBA" id="ARBA00001946"/>
    </source>
</evidence>
<dbReference type="Pfam" id="PF14413">
    <property type="entry name" value="Thg1C"/>
    <property type="match status" value="1"/>
</dbReference>
<dbReference type="EMBL" id="MIGC01001042">
    <property type="protein sequence ID" value="PHJ23678.1"/>
    <property type="molecule type" value="Genomic_DNA"/>
</dbReference>
<dbReference type="OrthoDB" id="62560at2759"/>
<dbReference type="RefSeq" id="XP_067925353.1">
    <property type="nucleotide sequence ID" value="XM_068062680.1"/>
</dbReference>
<dbReference type="VEuPathDB" id="ToxoDB:CSUI_002480"/>
<keyword evidence="15" id="KW-1185">Reference proteome</keyword>
<dbReference type="EC" id="2.7.7.79" evidence="3"/>
<evidence type="ECO:0000256" key="5">
    <source>
        <dbReference type="ARBA" id="ARBA00022694"/>
    </source>
</evidence>
<evidence type="ECO:0000256" key="3">
    <source>
        <dbReference type="ARBA" id="ARBA00012511"/>
    </source>
</evidence>
<dbReference type="GO" id="GO:0005525">
    <property type="term" value="F:GTP binding"/>
    <property type="evidence" value="ECO:0007669"/>
    <property type="project" value="UniProtKB-KW"/>
</dbReference>
<dbReference type="GeneID" id="94425891"/>
<evidence type="ECO:0000256" key="7">
    <source>
        <dbReference type="ARBA" id="ARBA00022723"/>
    </source>
</evidence>
<sequence>MAVSKYEYVRAFEDASVLLPDCLYILRIDGCRFSEFTQLHRFEKPSDHRGLHLMTCAALHVMKELGEIVLAYGHSDEYRKMLSTVVSMFTSAYIMNWHSFFPATSMPLKSSPYFDGKLLCLPTDEAATDYFRWRQIDCHINTQYNTCFWNLVKHGGYTKNAAYDFLRGTQAAEKNELLFTSFNINYSHLPVIERKGTTIIRSFSSSSSSLSPCLSPDEEGALADKNTNPGESWCSMERREEEEEERERGTGVTILVQEHRGEAGPTEYEVCTERILNGEKREWSEAADEIACDKNEKRDLFTRTSSSAVSVEGDALEIAKKDREEEERRKSPKEEDEATNSQSAGSRGSREMNKKTREKKDSTGVYGEVDVRMFFNTFPSKRIFLRVLHADLINEDFWKYHTSVLAPSGTCLSLQKSKPSKTGKRQLS</sequence>
<feature type="compositionally biased region" description="Basic and acidic residues" evidence="11">
    <location>
        <begin position="317"/>
        <end position="333"/>
    </location>
</feature>
<keyword evidence="8" id="KW-0547">Nucleotide-binding</keyword>
<feature type="compositionally biased region" description="Basic and acidic residues" evidence="11">
    <location>
        <begin position="348"/>
        <end position="362"/>
    </location>
</feature>
<dbReference type="GO" id="GO:0006400">
    <property type="term" value="P:tRNA modification"/>
    <property type="evidence" value="ECO:0007669"/>
    <property type="project" value="InterPro"/>
</dbReference>
<feature type="domain" description="Thg1 C-terminal" evidence="13">
    <location>
        <begin position="128"/>
        <end position="231"/>
    </location>
</feature>
<evidence type="ECO:0000313" key="15">
    <source>
        <dbReference type="Proteomes" id="UP000221165"/>
    </source>
</evidence>
<dbReference type="InterPro" id="IPR025845">
    <property type="entry name" value="Thg1_C_dom"/>
</dbReference>
<keyword evidence="5" id="KW-0819">tRNA processing</keyword>
<feature type="region of interest" description="Disordered" evidence="11">
    <location>
        <begin position="312"/>
        <end position="363"/>
    </location>
</feature>
<keyword evidence="7" id="KW-0479">Metal-binding</keyword>
<accession>A0A2C6L7Y6</accession>
<dbReference type="PANTHER" id="PTHR12729:SF6">
    <property type="entry name" value="TRNA(HIS) GUANYLYLTRANSFERASE-RELATED"/>
    <property type="match status" value="1"/>
</dbReference>
<evidence type="ECO:0000256" key="10">
    <source>
        <dbReference type="ARBA" id="ARBA00023134"/>
    </source>
</evidence>
<feature type="compositionally biased region" description="Low complexity" evidence="11">
    <location>
        <begin position="205"/>
        <end position="215"/>
    </location>
</feature>
<dbReference type="InterPro" id="IPR024956">
    <property type="entry name" value="tRNAHis_GuaTrfase_cat"/>
</dbReference>
<protein>
    <recommendedName>
        <fullName evidence="3">tRNA(His) guanylyltransferase</fullName>
        <ecNumber evidence="3">2.7.7.79</ecNumber>
    </recommendedName>
</protein>
<evidence type="ECO:0000259" key="13">
    <source>
        <dbReference type="Pfam" id="PF14413"/>
    </source>
</evidence>
<proteinExistence type="inferred from homology"/>
<evidence type="ECO:0000313" key="14">
    <source>
        <dbReference type="EMBL" id="PHJ23678.1"/>
    </source>
</evidence>
<feature type="domain" description="tRNAHis guanylyltransferase catalytic" evidence="12">
    <location>
        <begin position="79"/>
        <end position="122"/>
    </location>
</feature>
<keyword evidence="10" id="KW-0342">GTP-binding</keyword>
<evidence type="ECO:0000256" key="9">
    <source>
        <dbReference type="ARBA" id="ARBA00022842"/>
    </source>
</evidence>
<dbReference type="GO" id="GO:0008193">
    <property type="term" value="F:tRNA guanylyltransferase activity"/>
    <property type="evidence" value="ECO:0007669"/>
    <property type="project" value="UniProtKB-EC"/>
</dbReference>
<reference evidence="14 15" key="1">
    <citation type="journal article" date="2017" name="Int. J. Parasitol.">
        <title>The genome of the protozoan parasite Cystoisospora suis and a reverse vaccinology approach to identify vaccine candidates.</title>
        <authorList>
            <person name="Palmieri N."/>
            <person name="Shrestha A."/>
            <person name="Ruttkowski B."/>
            <person name="Beck T."/>
            <person name="Vogl C."/>
            <person name="Tomley F."/>
            <person name="Blake D.P."/>
            <person name="Joachim A."/>
        </authorList>
    </citation>
    <scope>NUCLEOTIDE SEQUENCE [LARGE SCALE GENOMIC DNA]</scope>
    <source>
        <strain evidence="14 15">Wien I</strain>
    </source>
</reference>
<evidence type="ECO:0000256" key="6">
    <source>
        <dbReference type="ARBA" id="ARBA00022695"/>
    </source>
</evidence>
<feature type="region of interest" description="Disordered" evidence="11">
    <location>
        <begin position="205"/>
        <end position="249"/>
    </location>
</feature>
<feature type="domain" description="tRNAHis guanylyltransferase catalytic" evidence="12">
    <location>
        <begin position="6"/>
        <end position="78"/>
    </location>
</feature>
<dbReference type="InterPro" id="IPR038469">
    <property type="entry name" value="tRNAHis_GuaTrfase_Thg1_sf"/>
</dbReference>
<evidence type="ECO:0000256" key="11">
    <source>
        <dbReference type="SAM" id="MobiDB-lite"/>
    </source>
</evidence>
<dbReference type="GO" id="GO:0000287">
    <property type="term" value="F:magnesium ion binding"/>
    <property type="evidence" value="ECO:0007669"/>
    <property type="project" value="InterPro"/>
</dbReference>
<name>A0A2C6L7Y6_9APIC</name>
<evidence type="ECO:0000256" key="4">
    <source>
        <dbReference type="ARBA" id="ARBA00022679"/>
    </source>
</evidence>
<evidence type="ECO:0000259" key="12">
    <source>
        <dbReference type="Pfam" id="PF04446"/>
    </source>
</evidence>
<organism evidence="14 15">
    <name type="scientific">Cystoisospora suis</name>
    <dbReference type="NCBI Taxonomy" id="483139"/>
    <lineage>
        <taxon>Eukaryota</taxon>
        <taxon>Sar</taxon>
        <taxon>Alveolata</taxon>
        <taxon>Apicomplexa</taxon>
        <taxon>Conoidasida</taxon>
        <taxon>Coccidia</taxon>
        <taxon>Eucoccidiorida</taxon>
        <taxon>Eimeriorina</taxon>
        <taxon>Sarcocystidae</taxon>
        <taxon>Cystoisospora</taxon>
    </lineage>
</organism>
<evidence type="ECO:0000256" key="8">
    <source>
        <dbReference type="ARBA" id="ARBA00022741"/>
    </source>
</evidence>
<dbReference type="Gene3D" id="3.30.70.3000">
    <property type="match status" value="1"/>
</dbReference>
<keyword evidence="4 14" id="KW-0808">Transferase</keyword>
<comment type="cofactor">
    <cofactor evidence="1">
        <name>Mg(2+)</name>
        <dbReference type="ChEBI" id="CHEBI:18420"/>
    </cofactor>
</comment>
<gene>
    <name evidence="14" type="ORF">CSUI_002480</name>
</gene>
<dbReference type="Proteomes" id="UP000221165">
    <property type="component" value="Unassembled WGS sequence"/>
</dbReference>
<comment type="caution">
    <text evidence="14">The sequence shown here is derived from an EMBL/GenBank/DDBJ whole genome shotgun (WGS) entry which is preliminary data.</text>
</comment>
<dbReference type="PANTHER" id="PTHR12729">
    <property type="entry name" value="TRNA(HIS) GUANYLYLTRANSFERASE-RELATED"/>
    <property type="match status" value="1"/>
</dbReference>
<keyword evidence="9" id="KW-0460">Magnesium</keyword>